<gene>
    <name evidence="5" type="ORF">N2K84_12535</name>
</gene>
<evidence type="ECO:0000313" key="5">
    <source>
        <dbReference type="EMBL" id="MCW0483563.1"/>
    </source>
</evidence>
<feature type="domain" description="Glycosyl hydrolase 94 supersandwich" evidence="3">
    <location>
        <begin position="11"/>
        <end position="277"/>
    </location>
</feature>
<dbReference type="SUPFAM" id="SSF74650">
    <property type="entry name" value="Galactose mutarotase-like"/>
    <property type="match status" value="1"/>
</dbReference>
<proteinExistence type="predicted"/>
<evidence type="ECO:0000256" key="1">
    <source>
        <dbReference type="ARBA" id="ARBA00022676"/>
    </source>
</evidence>
<evidence type="ECO:0000259" key="4">
    <source>
        <dbReference type="Pfam" id="PF17167"/>
    </source>
</evidence>
<sequence length="810" mass="92800">MKFGYFKDDVREYVITDPQTPWPWINYLGNDEFFSIISNTAGGYSFYKDARLRRLTRYRYNNVPIDDNGKYFYIKENDTVWSPGWKPVKTDVENYSCRHGMGYTAIQACKNGLEAEVLYFVPLKSNLEVQKLRLKNHSAEKKNFQIFSFVEWCLWNALDDMTNFQRNYSTGEVEVQGSTIYHKTEYRERRNHFAFYHVNTPIAGFDTDRETFVGLYNSYQLPQVVADGKPTNTIAHGWSPIASHCLEVELNPGEEKEFVFLLGYVENDENDKWEAPKVIKKDNALELISRFDTVEKVNTAFADLKNYWDKLLSGFSISSHDEKLDRMVNIWNQYQCMVTFNMSRSASFFESGIGRGMGFRDSNQDLIGFVHLIPEKARERILDLAATQMEDGGAYHQYQPLTKKGNSDIGGNFNDDPLWLILSTTIYLKETGDWDILNEVVPYENDESRAQPLLDHLKRSFEHVTNNLGPHGLPLIGRADWNDCLNLNCFSKNPDESYQTTENQIGGVAESVMIAGMFVLYGADYADLLQRLGKETEAAQAWKAVENMEAAINQHAWDGDWFLRAYDYYGEKIGSQENDEGKIFIESNGFCTMAGIGKDDGRAQQALNAVKKHLDCEYGIVLNNPAYSYYDYSKGEISSYPEGYKENAGIFCHNNPWIMIGETVLGNGNQAFEYYSKIAPAYLEEISELHKTEPYVYSQMIAGKDSWKPGEAKNSWLTGTAAWNFFAISRYILGIQPDYEGLTIDPCIPLEWDGFRIQRVFRGTTYQIEVRNPDHIQKGIKEIWVNGKRNNGNTVPLQQSATCDVLVIMG</sequence>
<keyword evidence="6" id="KW-1185">Reference proteome</keyword>
<evidence type="ECO:0000256" key="2">
    <source>
        <dbReference type="ARBA" id="ARBA00022679"/>
    </source>
</evidence>
<keyword evidence="1" id="KW-0328">Glycosyltransferase</keyword>
<dbReference type="Proteomes" id="UP001163821">
    <property type="component" value="Unassembled WGS sequence"/>
</dbReference>
<dbReference type="InterPro" id="IPR011013">
    <property type="entry name" value="Gal_mutarotase_sf_dom"/>
</dbReference>
<dbReference type="GO" id="GO:0016757">
    <property type="term" value="F:glycosyltransferase activity"/>
    <property type="evidence" value="ECO:0007669"/>
    <property type="project" value="UniProtKB-KW"/>
</dbReference>
<dbReference type="GO" id="GO:0030246">
    <property type="term" value="F:carbohydrate binding"/>
    <property type="evidence" value="ECO:0007669"/>
    <property type="project" value="InterPro"/>
</dbReference>
<evidence type="ECO:0000313" key="6">
    <source>
        <dbReference type="Proteomes" id="UP001163821"/>
    </source>
</evidence>
<reference evidence="5" key="1">
    <citation type="submission" date="2022-10" db="EMBL/GenBank/DDBJ databases">
        <title>Gaoshiqiia sediminis gen. nov., sp. nov., isolated from coastal sediment.</title>
        <authorList>
            <person name="Yu W.X."/>
            <person name="Mu D.S."/>
            <person name="Du J.Z."/>
            <person name="Liang Y.Q."/>
        </authorList>
    </citation>
    <scope>NUCLEOTIDE SEQUENCE</scope>
    <source>
        <strain evidence="5">A06</strain>
    </source>
</reference>
<dbReference type="InterPro" id="IPR008928">
    <property type="entry name" value="6-hairpin_glycosidase_sf"/>
</dbReference>
<accession>A0AA41YC25</accession>
<dbReference type="InterPro" id="IPR033432">
    <property type="entry name" value="GH94_catalytic"/>
</dbReference>
<feature type="domain" description="Glycosyl hydrolase 94 catalytic" evidence="4">
    <location>
        <begin position="307"/>
        <end position="734"/>
    </location>
</feature>
<dbReference type="AlphaFoldDB" id="A0AA41YC25"/>
<name>A0AA41YC25_9BACT</name>
<dbReference type="InterPro" id="IPR052047">
    <property type="entry name" value="GH94_Enzymes"/>
</dbReference>
<organism evidence="5 6">
    <name type="scientific">Gaoshiqia sediminis</name>
    <dbReference type="NCBI Taxonomy" id="2986998"/>
    <lineage>
        <taxon>Bacteria</taxon>
        <taxon>Pseudomonadati</taxon>
        <taxon>Bacteroidota</taxon>
        <taxon>Bacteroidia</taxon>
        <taxon>Marinilabiliales</taxon>
        <taxon>Prolixibacteraceae</taxon>
        <taxon>Gaoshiqia</taxon>
    </lineage>
</organism>
<keyword evidence="2 5" id="KW-0808">Transferase</keyword>
<dbReference type="Pfam" id="PF06165">
    <property type="entry name" value="GH94_b-supersand"/>
    <property type="match status" value="1"/>
</dbReference>
<dbReference type="Gene3D" id="2.70.98.40">
    <property type="entry name" value="Glycoside hydrolase, family 65, N-terminal domain"/>
    <property type="match status" value="1"/>
</dbReference>
<comment type="caution">
    <text evidence="5">The sequence shown here is derived from an EMBL/GenBank/DDBJ whole genome shotgun (WGS) entry which is preliminary data.</text>
</comment>
<dbReference type="Gene3D" id="1.20.890.20">
    <property type="entry name" value="mpn423 like domain"/>
    <property type="match status" value="1"/>
</dbReference>
<dbReference type="CDD" id="cd11754">
    <property type="entry name" value="GH94N_CBP_like"/>
    <property type="match status" value="1"/>
</dbReference>
<evidence type="ECO:0000259" key="3">
    <source>
        <dbReference type="Pfam" id="PF06165"/>
    </source>
</evidence>
<dbReference type="SUPFAM" id="SSF48208">
    <property type="entry name" value="Six-hairpin glycosidases"/>
    <property type="match status" value="1"/>
</dbReference>
<dbReference type="SMART" id="SM01068">
    <property type="entry name" value="CBM_X"/>
    <property type="match status" value="1"/>
</dbReference>
<dbReference type="InterPro" id="IPR037018">
    <property type="entry name" value="GH65_N"/>
</dbReference>
<dbReference type="GO" id="GO:0005975">
    <property type="term" value="P:carbohydrate metabolic process"/>
    <property type="evidence" value="ECO:0007669"/>
    <property type="project" value="InterPro"/>
</dbReference>
<dbReference type="PANTHER" id="PTHR37469">
    <property type="entry name" value="CELLOBIONIC ACID PHOSPHORYLASE-RELATED"/>
    <property type="match status" value="1"/>
</dbReference>
<dbReference type="Pfam" id="PF17167">
    <property type="entry name" value="Glyco_hydro_94"/>
    <property type="match status" value="1"/>
</dbReference>
<dbReference type="PANTHER" id="PTHR37469:SF2">
    <property type="entry name" value="CELLOBIONIC ACID PHOSPHORYLASE"/>
    <property type="match status" value="1"/>
</dbReference>
<protein>
    <submittedName>
        <fullName evidence="5">Glycosyl transferase</fullName>
    </submittedName>
</protein>
<dbReference type="InterPro" id="IPR010383">
    <property type="entry name" value="Glyco_hydrolase_94_b-supersand"/>
</dbReference>
<dbReference type="Gene3D" id="2.60.420.10">
    <property type="entry name" value="Maltose phosphorylase, domain 3"/>
    <property type="match status" value="1"/>
</dbReference>
<dbReference type="Gene3D" id="1.50.10.10">
    <property type="match status" value="1"/>
</dbReference>
<dbReference type="InterPro" id="IPR012341">
    <property type="entry name" value="6hp_glycosidase-like_sf"/>
</dbReference>
<dbReference type="RefSeq" id="WP_282592164.1">
    <property type="nucleotide sequence ID" value="NZ_JAPAAF010000018.1"/>
</dbReference>
<dbReference type="EMBL" id="JAPAAF010000018">
    <property type="protein sequence ID" value="MCW0483563.1"/>
    <property type="molecule type" value="Genomic_DNA"/>
</dbReference>
<dbReference type="InterPro" id="IPR037825">
    <property type="entry name" value="GH94N_CBP"/>
</dbReference>